<name>A0ABT1HXV5_STRSD</name>
<dbReference type="SUPFAM" id="SSF48452">
    <property type="entry name" value="TPR-like"/>
    <property type="match status" value="1"/>
</dbReference>
<proteinExistence type="predicted"/>
<keyword evidence="2" id="KW-1185">Reference proteome</keyword>
<protein>
    <recommendedName>
        <fullName evidence="3">Transcriptional regulator</fullName>
    </recommendedName>
</protein>
<evidence type="ECO:0000313" key="2">
    <source>
        <dbReference type="Proteomes" id="UP001205311"/>
    </source>
</evidence>
<dbReference type="Proteomes" id="UP001205311">
    <property type="component" value="Unassembled WGS sequence"/>
</dbReference>
<comment type="caution">
    <text evidence="1">The sequence shown here is derived from an EMBL/GenBank/DDBJ whole genome shotgun (WGS) entry which is preliminary data.</text>
</comment>
<evidence type="ECO:0008006" key="3">
    <source>
        <dbReference type="Google" id="ProtNLM"/>
    </source>
</evidence>
<dbReference type="EMBL" id="JAMTCP010000025">
    <property type="protein sequence ID" value="MCP2260346.1"/>
    <property type="molecule type" value="Genomic_DNA"/>
</dbReference>
<gene>
    <name evidence="1" type="ORF">LX15_004059</name>
</gene>
<dbReference type="Gene3D" id="1.25.40.10">
    <property type="entry name" value="Tetratricopeptide repeat domain"/>
    <property type="match status" value="1"/>
</dbReference>
<dbReference type="InterPro" id="IPR011990">
    <property type="entry name" value="TPR-like_helical_dom_sf"/>
</dbReference>
<organism evidence="1 2">
    <name type="scientific">Streptoalloteichus tenebrarius (strain ATCC 17920 / DSM 40477 / JCM 4838 / CBS 697.72 / NBRC 16177 / NCIMB 11028 / NRRL B-12390 / A12253. 1 / ISP 5477)</name>
    <name type="common">Streptomyces tenebrarius</name>
    <dbReference type="NCBI Taxonomy" id="1933"/>
    <lineage>
        <taxon>Bacteria</taxon>
        <taxon>Bacillati</taxon>
        <taxon>Actinomycetota</taxon>
        <taxon>Actinomycetes</taxon>
        <taxon>Pseudonocardiales</taxon>
        <taxon>Pseudonocardiaceae</taxon>
        <taxon>Streptoalloteichus</taxon>
    </lineage>
</organism>
<sequence length="332" mass="35762">MAAAHESTQHALSATAALDPAAIEQLHAAARRYARAYTTMPPMSLFTQLVELRRTVWDLLDQTRRPRQQTELYLIAGLITGLMASVSWDLGHPDVAEEQAQAAITYGSVIEHLPLMSWARALQATVTFWGGRPRQAEKVAAAALELAPPGTARVRLHAVHARALAMLGARGEVAEAVERATDELGSTDRDEFFSAGGELAFGSARLSLCAASSYIALGEPAAAEREAQAALDEWARTPEGDRWLPGELSARADLVAARVLDDSLDGVVEALKPVLKLSPDRRTEALTRRLAELRRAVSAPRFRGSPSATEIGEQIEAWTARTVARPSLPPVG</sequence>
<reference evidence="1 2" key="1">
    <citation type="submission" date="2022-06" db="EMBL/GenBank/DDBJ databases">
        <title>Genomic Encyclopedia of Archaeal and Bacterial Type Strains, Phase II (KMG-II): from individual species to whole genera.</title>
        <authorList>
            <person name="Goeker M."/>
        </authorList>
    </citation>
    <scope>NUCLEOTIDE SEQUENCE [LARGE SCALE GENOMIC DNA]</scope>
    <source>
        <strain evidence="1 2">DSM 40477</strain>
    </source>
</reference>
<accession>A0ABT1HXV5</accession>
<evidence type="ECO:0000313" key="1">
    <source>
        <dbReference type="EMBL" id="MCP2260346.1"/>
    </source>
</evidence>